<dbReference type="EMBL" id="AONB01000033">
    <property type="protein sequence ID" value="EXJ09117.1"/>
    <property type="molecule type" value="Genomic_DNA"/>
</dbReference>
<dbReference type="AlphaFoldDB" id="W9UYY0"/>
<keyword evidence="4 6" id="KW-1133">Transmembrane helix</keyword>
<keyword evidence="9" id="KW-1185">Reference proteome</keyword>
<evidence type="ECO:0000313" key="9">
    <source>
        <dbReference type="Proteomes" id="UP000019464"/>
    </source>
</evidence>
<dbReference type="Pfam" id="PF01061">
    <property type="entry name" value="ABC2_membrane"/>
    <property type="match status" value="1"/>
</dbReference>
<evidence type="ECO:0000256" key="4">
    <source>
        <dbReference type="ARBA" id="ARBA00022989"/>
    </source>
</evidence>
<keyword evidence="2" id="KW-0813">Transport</keyword>
<evidence type="ECO:0000256" key="6">
    <source>
        <dbReference type="SAM" id="Phobius"/>
    </source>
</evidence>
<dbReference type="STRING" id="1229521.D791_03947"/>
<keyword evidence="3 6" id="KW-0812">Transmembrane</keyword>
<dbReference type="GO" id="GO:0016020">
    <property type="term" value="C:membrane"/>
    <property type="evidence" value="ECO:0007669"/>
    <property type="project" value="UniProtKB-SubCell"/>
</dbReference>
<reference evidence="9" key="1">
    <citation type="submission" date="2012-11" db="EMBL/GenBank/DDBJ databases">
        <authorList>
            <person name="Singh A."/>
            <person name="Pinnaka A.K."/>
            <person name="Vaidya B."/>
        </authorList>
    </citation>
    <scope>NUCLEOTIDE SEQUENCE [LARGE SCALE GENOMIC DNA]</scope>
    <source>
        <strain evidence="9">AK23</strain>
    </source>
</reference>
<feature type="transmembrane region" description="Helical" evidence="6">
    <location>
        <begin position="166"/>
        <end position="194"/>
    </location>
</feature>
<feature type="transmembrane region" description="Helical" evidence="6">
    <location>
        <begin position="206"/>
        <end position="230"/>
    </location>
</feature>
<comment type="caution">
    <text evidence="8">The sequence shown here is derived from an EMBL/GenBank/DDBJ whole genome shotgun (WGS) entry which is preliminary data.</text>
</comment>
<dbReference type="Proteomes" id="UP000019464">
    <property type="component" value="Unassembled WGS sequence"/>
</dbReference>
<evidence type="ECO:0000256" key="2">
    <source>
        <dbReference type="ARBA" id="ARBA00022448"/>
    </source>
</evidence>
<gene>
    <name evidence="8" type="ORF">D791_03947</name>
</gene>
<dbReference type="InterPro" id="IPR013525">
    <property type="entry name" value="ABC2_TM"/>
</dbReference>
<evidence type="ECO:0000313" key="8">
    <source>
        <dbReference type="EMBL" id="EXJ09117.1"/>
    </source>
</evidence>
<organism evidence="8 9">
    <name type="scientific">Nitrincola nitratireducens</name>
    <dbReference type="NCBI Taxonomy" id="1229521"/>
    <lineage>
        <taxon>Bacteria</taxon>
        <taxon>Pseudomonadati</taxon>
        <taxon>Pseudomonadota</taxon>
        <taxon>Gammaproteobacteria</taxon>
        <taxon>Oceanospirillales</taxon>
        <taxon>Oceanospirillaceae</taxon>
        <taxon>Nitrincola</taxon>
    </lineage>
</organism>
<comment type="subcellular location">
    <subcellularLocation>
        <location evidence="1">Membrane</location>
        <topology evidence="1">Multi-pass membrane protein</topology>
    </subcellularLocation>
</comment>
<feature type="transmembrane region" description="Helical" evidence="6">
    <location>
        <begin position="91"/>
        <end position="112"/>
    </location>
</feature>
<sequence>MLNNPDNALIGLHQGEEDAGEIKLNPSSERNKKGRLWQGVYLKSKEYQEYVSKRSGKVKELKGESKQGISALRQWWTLSQRFLRIKLKDKVNTSILLAQAPLIGMMIAVLFSEQAYLGDAVLPGMATTLLFVLAISAVWFGNINASREIVAERAIFERERKVGLGILPYVMSKFGVLALLCALQSLLLVGVTWLFTPFSLRLGDGIYTITLLVFLTSLSGLSIGLLVSTLSRSQAQALALVPIVLLPMIIFGGGMMTVKQMSDNSNPIAYTLAQVMPTRWAVEDMTRIYETNNPAEQICRDLVAPDLYDTVAFDTCVSSRQLTERNYGAAQVNSSMVLLMLWLFTLLPLVAVCWLLKQRDNA</sequence>
<reference evidence="8 9" key="2">
    <citation type="journal article" date="2015" name="Syst. Appl. Microbiol.">
        <title>Nitrincola nitratireducens sp. nov. isolated from a haloalkaline crater lake.</title>
        <authorList>
            <person name="Singh A."/>
            <person name="Vaidya B."/>
            <person name="Tanuku N.R."/>
            <person name="Pinnaka A.K."/>
        </authorList>
    </citation>
    <scope>NUCLEOTIDE SEQUENCE [LARGE SCALE GENOMIC DNA]</scope>
    <source>
        <strain evidence="8 9">AK23</strain>
    </source>
</reference>
<proteinExistence type="predicted"/>
<keyword evidence="5 6" id="KW-0472">Membrane</keyword>
<feature type="transmembrane region" description="Helical" evidence="6">
    <location>
        <begin position="237"/>
        <end position="258"/>
    </location>
</feature>
<dbReference type="InterPro" id="IPR050352">
    <property type="entry name" value="ABCG_transporters"/>
</dbReference>
<feature type="transmembrane region" description="Helical" evidence="6">
    <location>
        <begin position="336"/>
        <end position="356"/>
    </location>
</feature>
<feature type="domain" description="ABC-2 type transporter transmembrane" evidence="7">
    <location>
        <begin position="73"/>
        <end position="285"/>
    </location>
</feature>
<accession>W9UYY0</accession>
<evidence type="ECO:0000256" key="5">
    <source>
        <dbReference type="ARBA" id="ARBA00023136"/>
    </source>
</evidence>
<evidence type="ECO:0000256" key="3">
    <source>
        <dbReference type="ARBA" id="ARBA00022692"/>
    </source>
</evidence>
<name>W9UYY0_9GAMM</name>
<evidence type="ECO:0000256" key="1">
    <source>
        <dbReference type="ARBA" id="ARBA00004141"/>
    </source>
</evidence>
<protein>
    <submittedName>
        <fullName evidence="8">Pigment permease</fullName>
    </submittedName>
</protein>
<dbReference type="PANTHER" id="PTHR48041">
    <property type="entry name" value="ABC TRANSPORTER G FAMILY MEMBER 28"/>
    <property type="match status" value="1"/>
</dbReference>
<evidence type="ECO:0000259" key="7">
    <source>
        <dbReference type="Pfam" id="PF01061"/>
    </source>
</evidence>
<feature type="transmembrane region" description="Helical" evidence="6">
    <location>
        <begin position="124"/>
        <end position="145"/>
    </location>
</feature>
<dbReference type="PANTHER" id="PTHR48041:SF139">
    <property type="entry name" value="PROTEIN SCARLET"/>
    <property type="match status" value="1"/>
</dbReference>
<dbReference type="GO" id="GO:0140359">
    <property type="term" value="F:ABC-type transporter activity"/>
    <property type="evidence" value="ECO:0007669"/>
    <property type="project" value="InterPro"/>
</dbReference>